<protein>
    <submittedName>
        <fullName evidence="4">Uncharacterized XB5731323</fullName>
    </submittedName>
</protein>
<dbReference type="Gene3D" id="3.20.20.100">
    <property type="entry name" value="NADP-dependent oxidoreductase domain"/>
    <property type="match status" value="1"/>
</dbReference>
<dbReference type="GO" id="GO:0016491">
    <property type="term" value="F:oxidoreductase activity"/>
    <property type="evidence" value="ECO:0007669"/>
    <property type="project" value="UniProtKB-KW"/>
</dbReference>
<dbReference type="PROSITE" id="PS00062">
    <property type="entry name" value="ALDOKETO_REDUCTASE_2"/>
    <property type="match status" value="1"/>
</dbReference>
<organism evidence="4">
    <name type="scientific">Xenopus tropicalis</name>
    <name type="common">Western clawed frog</name>
    <name type="synonym">Silurana tropicalis</name>
    <dbReference type="NCBI Taxonomy" id="8364"/>
    <lineage>
        <taxon>Eukaryota</taxon>
        <taxon>Metazoa</taxon>
        <taxon>Chordata</taxon>
        <taxon>Craniata</taxon>
        <taxon>Vertebrata</taxon>
        <taxon>Euteleostomi</taxon>
        <taxon>Amphibia</taxon>
        <taxon>Batrachia</taxon>
        <taxon>Anura</taxon>
        <taxon>Pipoidea</taxon>
        <taxon>Pipidae</taxon>
        <taxon>Xenopodinae</taxon>
        <taxon>Xenopus</taxon>
        <taxon>Silurana</taxon>
    </lineage>
</organism>
<feature type="domain" description="NADP-dependent oxidoreductase" evidence="3">
    <location>
        <begin position="84"/>
        <end position="318"/>
    </location>
</feature>
<dbReference type="InterPro" id="IPR018170">
    <property type="entry name" value="Aldo/ket_reductase_CS"/>
</dbReference>
<dbReference type="SUPFAM" id="SSF51430">
    <property type="entry name" value="NAD(P)-linked oxidoreductase"/>
    <property type="match status" value="1"/>
</dbReference>
<dbReference type="FunFam" id="3.20.20.100:FF:000015">
    <property type="entry name" value="Oxidoreductase, aldo/keto reductase family"/>
    <property type="match status" value="1"/>
</dbReference>
<evidence type="ECO:0000256" key="1">
    <source>
        <dbReference type="ARBA" id="ARBA00007905"/>
    </source>
</evidence>
<dbReference type="Ensembl" id="ENSXETT00000123409">
    <property type="protein sequence ID" value="ENSXETP00000114542"/>
    <property type="gene ID" value="ENSXETG00000013257"/>
</dbReference>
<dbReference type="Bgee" id="ENSXETG00000013257">
    <property type="expression patterns" value="Expressed in mesonephros and 12 other cell types or tissues"/>
</dbReference>
<proteinExistence type="inferred from homology"/>
<dbReference type="GeneTree" id="ENSGT00940000164809"/>
<name>A0A803K2J8_XENTR</name>
<evidence type="ECO:0000313" key="4">
    <source>
        <dbReference type="Ensembl" id="ENSXETP00000114542"/>
    </source>
</evidence>
<dbReference type="InterPro" id="IPR023210">
    <property type="entry name" value="NADP_OxRdtase_dom"/>
</dbReference>
<dbReference type="PROSITE" id="PS00063">
    <property type="entry name" value="ALDOKETO_REDUCTASE_3"/>
    <property type="match status" value="1"/>
</dbReference>
<reference evidence="4" key="1">
    <citation type="journal article" date="2010" name="Science">
        <title>The genome of the Western clawed frog Xenopus tropicalis.</title>
        <authorList>
            <person name="Hellsten U."/>
            <person name="Harland R.M."/>
            <person name="Gilchrist M.J."/>
            <person name="Hendrix D."/>
            <person name="Jurka J."/>
            <person name="Kapitonov V."/>
            <person name="Ovcharenko I."/>
            <person name="Putnam N.H."/>
            <person name="Shu S."/>
            <person name="Taher L."/>
            <person name="Blitz I.L."/>
            <person name="Blumberg B."/>
            <person name="Dichmann D.S."/>
            <person name="Dubchak I."/>
            <person name="Amaya E."/>
            <person name="Detter J.C."/>
            <person name="Fletcher R."/>
            <person name="Gerhard D.S."/>
            <person name="Goodstein D."/>
            <person name="Graves T."/>
            <person name="Grigoriev I.V."/>
            <person name="Grimwood J."/>
            <person name="Kawashima T."/>
            <person name="Lindquist E."/>
            <person name="Lucas S.M."/>
            <person name="Mead P.E."/>
            <person name="Mitros T."/>
            <person name="Ogino H."/>
            <person name="Ohta Y."/>
            <person name="Poliakov A.V."/>
            <person name="Pollet N."/>
            <person name="Robert J."/>
            <person name="Salamov A."/>
            <person name="Sater A.K."/>
            <person name="Schmutz J."/>
            <person name="Terry A."/>
            <person name="Vize P.D."/>
            <person name="Warren W.C."/>
            <person name="Wells D."/>
            <person name="Wills A."/>
            <person name="Wilson R.K."/>
            <person name="Zimmerman L.B."/>
            <person name="Zorn A.M."/>
            <person name="Grainger R."/>
            <person name="Grammer T."/>
            <person name="Khokha M.K."/>
            <person name="Richardson P.M."/>
            <person name="Rokhsar D.S."/>
        </authorList>
    </citation>
    <scope>NUCLEOTIDE SEQUENCE [LARGE SCALE GENOMIC DNA]</scope>
    <source>
        <strain evidence="4">Nigerian</strain>
    </source>
</reference>
<comment type="similarity">
    <text evidence="1">Belongs to the aldo/keto reductase family.</text>
</comment>
<accession>A0A803K2J8</accession>
<evidence type="ECO:0000256" key="2">
    <source>
        <dbReference type="ARBA" id="ARBA00023002"/>
    </source>
</evidence>
<keyword evidence="2" id="KW-0560">Oxidoreductase</keyword>
<dbReference type="InterPro" id="IPR036812">
    <property type="entry name" value="NAD(P)_OxRdtase_dom_sf"/>
</dbReference>
<dbReference type="InterPro" id="IPR020471">
    <property type="entry name" value="AKR"/>
</dbReference>
<dbReference type="Xenbase" id="XB-GENE-5731324">
    <property type="gene designation" value="XB5731323 [provisional]"/>
</dbReference>
<dbReference type="CDD" id="cd19135">
    <property type="entry name" value="AKR_CeZK1290-like"/>
    <property type="match status" value="1"/>
</dbReference>
<dbReference type="PRINTS" id="PR00069">
    <property type="entry name" value="ALDKETRDTASE"/>
</dbReference>
<dbReference type="InParanoid" id="A0A803K2J8"/>
<gene>
    <name evidence="4" type="primary">XB5731323 [provisional]</name>
</gene>
<dbReference type="PANTHER" id="PTHR43827">
    <property type="entry name" value="2,5-DIKETO-D-GLUCONIC ACID REDUCTASE"/>
    <property type="match status" value="1"/>
</dbReference>
<evidence type="ECO:0000259" key="3">
    <source>
        <dbReference type="Pfam" id="PF00248"/>
    </source>
</evidence>
<dbReference type="Pfam" id="PF00248">
    <property type="entry name" value="Aldo_ket_red"/>
    <property type="match status" value="1"/>
</dbReference>
<reference evidence="4" key="2">
    <citation type="submission" date="2021-03" db="UniProtKB">
        <authorList>
            <consortium name="Ensembl"/>
        </authorList>
    </citation>
    <scope>IDENTIFICATION</scope>
</reference>
<dbReference type="PANTHER" id="PTHR43827:SF10">
    <property type="entry name" value="ZGC:110366"/>
    <property type="match status" value="1"/>
</dbReference>
<sequence length="332" mass="37364">MESMGDGLSVILSFLDNGFPDKGSDTCTYSVGLESVIRLSLSSELAYQLICFIQEMVQLPSQGQKGIEEPLDGMSHVGGYCHNALLYALTTCGIRHIDTAKRYGNEVMVGKAICESGVKREELWLTTKLWPGDYGYENAIQACLDSCKRLGVDYLDLYLMHWPDAQIPGKSAREARAETWQALEELNERGICRSIGVSNFLIHHLDQLKEDCNMVPHLNQVEYHPFQRPQELVDYCRRNNIVFEGYCPLAKGQALNHPVIQKIAKNYGKTPAQVCIRWSIQNGIVTIPKSTKEERIQENCEVFGFVLADEDVLALNALHDGRHISWDPSNIL</sequence>
<dbReference type="AlphaFoldDB" id="A0A803K2J8"/>